<feature type="region of interest" description="Disordered" evidence="1">
    <location>
        <begin position="157"/>
        <end position="182"/>
    </location>
</feature>
<evidence type="ECO:0000313" key="3">
    <source>
        <dbReference type="EMBL" id="KAL3689167.1"/>
    </source>
</evidence>
<accession>A0ABD3HF19</accession>
<feature type="transmembrane region" description="Helical" evidence="2">
    <location>
        <begin position="50"/>
        <end position="69"/>
    </location>
</feature>
<keyword evidence="2" id="KW-1133">Transmembrane helix</keyword>
<keyword evidence="4" id="KW-1185">Reference proteome</keyword>
<gene>
    <name evidence="3" type="ORF">R1sor_015476</name>
</gene>
<dbReference type="EMBL" id="JBJQOH010000004">
    <property type="protein sequence ID" value="KAL3689167.1"/>
    <property type="molecule type" value="Genomic_DNA"/>
</dbReference>
<evidence type="ECO:0000256" key="1">
    <source>
        <dbReference type="SAM" id="MobiDB-lite"/>
    </source>
</evidence>
<name>A0ABD3HF19_9MARC</name>
<keyword evidence="2" id="KW-0472">Membrane</keyword>
<comment type="caution">
    <text evidence="3">The sequence shown here is derived from an EMBL/GenBank/DDBJ whole genome shotgun (WGS) entry which is preliminary data.</text>
</comment>
<evidence type="ECO:0000313" key="4">
    <source>
        <dbReference type="Proteomes" id="UP001633002"/>
    </source>
</evidence>
<organism evidence="3 4">
    <name type="scientific">Riccia sorocarpa</name>
    <dbReference type="NCBI Taxonomy" id="122646"/>
    <lineage>
        <taxon>Eukaryota</taxon>
        <taxon>Viridiplantae</taxon>
        <taxon>Streptophyta</taxon>
        <taxon>Embryophyta</taxon>
        <taxon>Marchantiophyta</taxon>
        <taxon>Marchantiopsida</taxon>
        <taxon>Marchantiidae</taxon>
        <taxon>Marchantiales</taxon>
        <taxon>Ricciaceae</taxon>
        <taxon>Riccia</taxon>
    </lineage>
</organism>
<proteinExistence type="predicted"/>
<protein>
    <submittedName>
        <fullName evidence="3">Uncharacterized protein</fullName>
    </submittedName>
</protein>
<dbReference type="PANTHER" id="PTHR33116">
    <property type="entry name" value="REVERSE TRANSCRIPTASE ZINC-BINDING DOMAIN-CONTAINING PROTEIN-RELATED-RELATED"/>
    <property type="match status" value="1"/>
</dbReference>
<dbReference type="PANTHER" id="PTHR33116:SF78">
    <property type="entry name" value="OS12G0587133 PROTEIN"/>
    <property type="match status" value="1"/>
</dbReference>
<keyword evidence="2" id="KW-0812">Transmembrane</keyword>
<evidence type="ECO:0000256" key="2">
    <source>
        <dbReference type="SAM" id="Phobius"/>
    </source>
</evidence>
<sequence>MQPKMVYMYMGAPIGTELTQTQLLSFCTNRMTEKLKYWENRMLSFEARVILIRHVLLAVLVFYLQVVGVSKKAAATLETLANIFLWGRDVEGNIKTSLAKWSEVKRDKFQGRLGVKDVWKQGMAIFAKQACRFIDTQSEGEQWKKLMQSFVMNQKRKRSSLRGYSNPGCRDREPSNRQTSDVGLRKHMISTIEGLWRKREALQNAHATEADSRKFVKDIARSQGLGNVRLNQVQG</sequence>
<reference evidence="3 4" key="1">
    <citation type="submission" date="2024-09" db="EMBL/GenBank/DDBJ databases">
        <title>Chromosome-scale assembly of Riccia sorocarpa.</title>
        <authorList>
            <person name="Paukszto L."/>
        </authorList>
    </citation>
    <scope>NUCLEOTIDE SEQUENCE [LARGE SCALE GENOMIC DNA]</scope>
    <source>
        <strain evidence="3">LP-2024</strain>
        <tissue evidence="3">Aerial parts of the thallus</tissue>
    </source>
</reference>
<dbReference type="Proteomes" id="UP001633002">
    <property type="component" value="Unassembled WGS sequence"/>
</dbReference>
<dbReference type="AlphaFoldDB" id="A0ABD3HF19"/>